<dbReference type="OrthoDB" id="2129288at2759"/>
<dbReference type="Proteomes" id="UP000559256">
    <property type="component" value="Unassembled WGS sequence"/>
</dbReference>
<dbReference type="Gene3D" id="3.30.429.10">
    <property type="entry name" value="Macrophage Migration Inhibitory Factor"/>
    <property type="match status" value="1"/>
</dbReference>
<feature type="domain" description="Tautomerase cis-CaaD-like" evidence="1">
    <location>
        <begin position="1"/>
        <end position="134"/>
    </location>
</feature>
<dbReference type="InterPro" id="IPR014347">
    <property type="entry name" value="Tautomerase/MIF_sf"/>
</dbReference>
<evidence type="ECO:0000313" key="2">
    <source>
        <dbReference type="EMBL" id="KAF5336771.1"/>
    </source>
</evidence>
<evidence type="ECO:0000313" key="3">
    <source>
        <dbReference type="Proteomes" id="UP000559256"/>
    </source>
</evidence>
<dbReference type="SUPFAM" id="SSF55331">
    <property type="entry name" value="Tautomerase/MIF"/>
    <property type="match status" value="1"/>
</dbReference>
<dbReference type="Pfam" id="PF14832">
    <property type="entry name" value="Tautomerase_3"/>
    <property type="match status" value="1"/>
</dbReference>
<comment type="caution">
    <text evidence="2">The sequence shown here is derived from an EMBL/GenBank/DDBJ whole genome shotgun (WGS) entry which is preliminary data.</text>
</comment>
<dbReference type="AlphaFoldDB" id="A0A8H5C7V8"/>
<keyword evidence="3" id="KW-1185">Reference proteome</keyword>
<evidence type="ECO:0000259" key="1">
    <source>
        <dbReference type="Pfam" id="PF14832"/>
    </source>
</evidence>
<reference evidence="2 3" key="1">
    <citation type="journal article" date="2020" name="ISME J.">
        <title>Uncovering the hidden diversity of litter-decomposition mechanisms in mushroom-forming fungi.</title>
        <authorList>
            <person name="Floudas D."/>
            <person name="Bentzer J."/>
            <person name="Ahren D."/>
            <person name="Johansson T."/>
            <person name="Persson P."/>
            <person name="Tunlid A."/>
        </authorList>
    </citation>
    <scope>NUCLEOTIDE SEQUENCE [LARGE SCALE GENOMIC DNA]</scope>
    <source>
        <strain evidence="2 3">CBS 291.85</strain>
    </source>
</reference>
<name>A0A8H5C7V8_9AGAR</name>
<accession>A0A8H5C7V8</accession>
<gene>
    <name evidence="2" type="ORF">D9758_016392</name>
</gene>
<protein>
    <recommendedName>
        <fullName evidence="1">Tautomerase cis-CaaD-like domain-containing protein</fullName>
    </recommendedName>
</protein>
<proteinExistence type="predicted"/>
<dbReference type="EMBL" id="JAACJM010000222">
    <property type="protein sequence ID" value="KAF5336771.1"/>
    <property type="molecule type" value="Genomic_DNA"/>
</dbReference>
<dbReference type="InterPro" id="IPR028116">
    <property type="entry name" value="Cis-CaaD-like"/>
</dbReference>
<sequence>MPFHRVYCPPNLYTPEEKQAMAKAITECYKRLPGFFIIVNFIDVGKDDFFVGGEKTDRFVKITIHHLARTMSTEEEKREWMDKYEKSIQPWTKDKGIDWEVQISNQDPVFWNQNGFRPPPMGSELFNMWKKKNKPFPYRL</sequence>
<organism evidence="2 3">
    <name type="scientific">Tetrapyrgos nigripes</name>
    <dbReference type="NCBI Taxonomy" id="182062"/>
    <lineage>
        <taxon>Eukaryota</taxon>
        <taxon>Fungi</taxon>
        <taxon>Dikarya</taxon>
        <taxon>Basidiomycota</taxon>
        <taxon>Agaricomycotina</taxon>
        <taxon>Agaricomycetes</taxon>
        <taxon>Agaricomycetidae</taxon>
        <taxon>Agaricales</taxon>
        <taxon>Marasmiineae</taxon>
        <taxon>Marasmiaceae</taxon>
        <taxon>Tetrapyrgos</taxon>
    </lineage>
</organism>